<dbReference type="EMBL" id="VDMD01000001">
    <property type="protein sequence ID" value="TRM69119.1"/>
    <property type="molecule type" value="Genomic_DNA"/>
</dbReference>
<feature type="region of interest" description="Disordered" evidence="1">
    <location>
        <begin position="59"/>
        <end position="80"/>
    </location>
</feature>
<sequence length="173" mass="19309">MKGLPSHLAHAGPRVSIRSARHARALIGPHPICQSSSGCSHPIRGLSNHLYSRRRVFHSDHTDPCQGRRQSRPPTPKTVDERLTAWPCPPWSSLSFVRSPRMLQLCRTRYTAHLSMKPHVFVEAKHQPVGFHVKLGTASPASAADLSMSGCLMRTQSLFCWSHQPLSIHNIFS</sequence>
<dbReference type="Proteomes" id="UP000320762">
    <property type="component" value="Unassembled WGS sequence"/>
</dbReference>
<accession>A0A550CWF4</accession>
<reference evidence="2 3" key="1">
    <citation type="journal article" date="2019" name="New Phytol.">
        <title>Comparative genomics reveals unique wood-decay strategies and fruiting body development in the Schizophyllaceae.</title>
        <authorList>
            <person name="Almasi E."/>
            <person name="Sahu N."/>
            <person name="Krizsan K."/>
            <person name="Balint B."/>
            <person name="Kovacs G.M."/>
            <person name="Kiss B."/>
            <person name="Cseklye J."/>
            <person name="Drula E."/>
            <person name="Henrissat B."/>
            <person name="Nagy I."/>
            <person name="Chovatia M."/>
            <person name="Adam C."/>
            <person name="LaButti K."/>
            <person name="Lipzen A."/>
            <person name="Riley R."/>
            <person name="Grigoriev I.V."/>
            <person name="Nagy L.G."/>
        </authorList>
    </citation>
    <scope>NUCLEOTIDE SEQUENCE [LARGE SCALE GENOMIC DNA]</scope>
    <source>
        <strain evidence="2 3">NL-1724</strain>
    </source>
</reference>
<dbReference type="AlphaFoldDB" id="A0A550CWF4"/>
<protein>
    <submittedName>
        <fullName evidence="2">Uncharacterized protein</fullName>
    </submittedName>
</protein>
<evidence type="ECO:0000313" key="2">
    <source>
        <dbReference type="EMBL" id="TRM69119.1"/>
    </source>
</evidence>
<gene>
    <name evidence="2" type="ORF">BD626DRAFT_6084</name>
</gene>
<name>A0A550CWF4_9AGAR</name>
<evidence type="ECO:0000256" key="1">
    <source>
        <dbReference type="SAM" id="MobiDB-lite"/>
    </source>
</evidence>
<organism evidence="2 3">
    <name type="scientific">Schizophyllum amplum</name>
    <dbReference type="NCBI Taxonomy" id="97359"/>
    <lineage>
        <taxon>Eukaryota</taxon>
        <taxon>Fungi</taxon>
        <taxon>Dikarya</taxon>
        <taxon>Basidiomycota</taxon>
        <taxon>Agaricomycotina</taxon>
        <taxon>Agaricomycetes</taxon>
        <taxon>Agaricomycetidae</taxon>
        <taxon>Agaricales</taxon>
        <taxon>Schizophyllaceae</taxon>
        <taxon>Schizophyllum</taxon>
    </lineage>
</organism>
<proteinExistence type="predicted"/>
<evidence type="ECO:0000313" key="3">
    <source>
        <dbReference type="Proteomes" id="UP000320762"/>
    </source>
</evidence>
<comment type="caution">
    <text evidence="2">The sequence shown here is derived from an EMBL/GenBank/DDBJ whole genome shotgun (WGS) entry which is preliminary data.</text>
</comment>
<keyword evidence="3" id="KW-1185">Reference proteome</keyword>